<dbReference type="InterPro" id="IPR001245">
    <property type="entry name" value="Ser-Thr/Tyr_kinase_cat_dom"/>
</dbReference>
<dbReference type="Gene3D" id="3.30.200.20">
    <property type="entry name" value="Phosphorylase Kinase, domain 1"/>
    <property type="match status" value="1"/>
</dbReference>
<dbReference type="InterPro" id="IPR008271">
    <property type="entry name" value="Ser/Thr_kinase_AS"/>
</dbReference>
<comment type="caution">
    <text evidence="8">The sequence shown here is derived from an EMBL/GenBank/DDBJ whole genome shotgun (WGS) entry which is preliminary data.</text>
</comment>
<organism evidence="8 9">
    <name type="scientific">Polyrhizophydium stewartii</name>
    <dbReference type="NCBI Taxonomy" id="2732419"/>
    <lineage>
        <taxon>Eukaryota</taxon>
        <taxon>Fungi</taxon>
        <taxon>Fungi incertae sedis</taxon>
        <taxon>Chytridiomycota</taxon>
        <taxon>Chytridiomycota incertae sedis</taxon>
        <taxon>Chytridiomycetes</taxon>
        <taxon>Rhizophydiales</taxon>
        <taxon>Rhizophydiales incertae sedis</taxon>
        <taxon>Polyrhizophydium</taxon>
    </lineage>
</organism>
<comment type="similarity">
    <text evidence="5">Belongs to the protein kinase superfamily. Ser/Thr protein kinase family. GCN2 subfamily.</text>
</comment>
<feature type="compositionally biased region" description="Polar residues" evidence="6">
    <location>
        <begin position="129"/>
        <end position="141"/>
    </location>
</feature>
<keyword evidence="4" id="KW-0067">ATP-binding</keyword>
<dbReference type="Gene3D" id="1.10.510.10">
    <property type="entry name" value="Transferase(Phosphotransferase) domain 1"/>
    <property type="match status" value="1"/>
</dbReference>
<reference evidence="8 9" key="1">
    <citation type="submission" date="2023-09" db="EMBL/GenBank/DDBJ databases">
        <title>Pangenome analysis of Batrachochytrium dendrobatidis and related Chytrids.</title>
        <authorList>
            <person name="Yacoub M.N."/>
            <person name="Stajich J.E."/>
            <person name="James T.Y."/>
        </authorList>
    </citation>
    <scope>NUCLEOTIDE SEQUENCE [LARGE SCALE GENOMIC DNA]</scope>
    <source>
        <strain evidence="8 9">JEL0888</strain>
    </source>
</reference>
<dbReference type="PANTHER" id="PTHR11042:SF138">
    <property type="entry name" value="SERINE_THREONINE-PROTEIN KINASE IKS1-RELATED"/>
    <property type="match status" value="1"/>
</dbReference>
<sequence>MDLDVDGGLGLSADMDVDSDAAAAAEERGGSPEPASPDVAGAGALVLSTSAPDAPALVRQGSWSVVLRNHEARQLVLFDKDRRRVAVRALHHQEPAFRGACPMCGQPVLIPQRQPRAHTHSAPAEPHQQHQGSGQAADGQTQHVSFVDSKYFRLLAELSGAGGGSSAAAGPASAPLDAEASLPFSRMVPLQAGSSRLARRRSASLSQISLVPDNTQADLLARVDPSPSTAQSEPAEYRAGLSPDTLRASKSRSPRITEAALPDGADTEAGHGRDEPVTLDARSFNQGYYDRFFVEERKLGRGQRGSVFLCQHVLDKVPLGQFAVKAIPVGTSHTWLVRMLKEVHLLERLKHPNIIEYKHAWLENRQLTLFGPEVPCLFVLMELANGGNLEEFLRVQWDPLEPELGSAFAPIGLPGSSAARPVAESPADSPQTAGDNLDLIWPPQSLATHLGSQMAQSSTSNAAIEGGIGVAPDGAKVRFLIEPVIRSLFSDICHGLAHLHRHGIIHRDLKPPNLLLRYADSSRSGIPRILISDFGECEVISDAVERERTGATGTLEFMPPELLRKDHNNQYLSNHSTKADMWSLGVVLYFLCYSSVPYAQVDDVDQLKLDIINFKSSSHPQLLQPDERWDDRENRH</sequence>
<keyword evidence="3 8" id="KW-0418">Kinase</keyword>
<dbReference type="EMBL" id="JADGIZ020000030">
    <property type="protein sequence ID" value="KAL2914790.1"/>
    <property type="molecule type" value="Genomic_DNA"/>
</dbReference>
<dbReference type="InterPro" id="IPR011009">
    <property type="entry name" value="Kinase-like_dom_sf"/>
</dbReference>
<accession>A0ABR4N5L3</accession>
<evidence type="ECO:0000313" key="9">
    <source>
        <dbReference type="Proteomes" id="UP001527925"/>
    </source>
</evidence>
<keyword evidence="1" id="KW-0808">Transferase</keyword>
<evidence type="ECO:0000256" key="4">
    <source>
        <dbReference type="ARBA" id="ARBA00022840"/>
    </source>
</evidence>
<feature type="domain" description="Protein kinase" evidence="7">
    <location>
        <begin position="293"/>
        <end position="636"/>
    </location>
</feature>
<evidence type="ECO:0000256" key="2">
    <source>
        <dbReference type="ARBA" id="ARBA00022741"/>
    </source>
</evidence>
<gene>
    <name evidence="8" type="primary">IKS1</name>
    <name evidence="8" type="ORF">HK105_205721</name>
</gene>
<dbReference type="InterPro" id="IPR050339">
    <property type="entry name" value="CC_SR_Kinase"/>
</dbReference>
<evidence type="ECO:0000256" key="6">
    <source>
        <dbReference type="SAM" id="MobiDB-lite"/>
    </source>
</evidence>
<dbReference type="Pfam" id="PF07714">
    <property type="entry name" value="PK_Tyr_Ser-Thr"/>
    <property type="match status" value="1"/>
</dbReference>
<dbReference type="SMART" id="SM00220">
    <property type="entry name" value="S_TKc"/>
    <property type="match status" value="1"/>
</dbReference>
<feature type="region of interest" description="Disordered" evidence="6">
    <location>
        <begin position="113"/>
        <end position="141"/>
    </location>
</feature>
<dbReference type="PROSITE" id="PS00108">
    <property type="entry name" value="PROTEIN_KINASE_ST"/>
    <property type="match status" value="1"/>
</dbReference>
<dbReference type="PROSITE" id="PS50011">
    <property type="entry name" value="PROTEIN_KINASE_DOM"/>
    <property type="match status" value="1"/>
</dbReference>
<keyword evidence="9" id="KW-1185">Reference proteome</keyword>
<feature type="region of interest" description="Disordered" evidence="6">
    <location>
        <begin position="1"/>
        <end position="40"/>
    </location>
</feature>
<proteinExistence type="inferred from homology"/>
<keyword evidence="2" id="KW-0547">Nucleotide-binding</keyword>
<evidence type="ECO:0000256" key="1">
    <source>
        <dbReference type="ARBA" id="ARBA00022679"/>
    </source>
</evidence>
<dbReference type="InterPro" id="IPR000719">
    <property type="entry name" value="Prot_kinase_dom"/>
</dbReference>
<evidence type="ECO:0000259" key="7">
    <source>
        <dbReference type="PROSITE" id="PS50011"/>
    </source>
</evidence>
<evidence type="ECO:0000256" key="5">
    <source>
        <dbReference type="ARBA" id="ARBA00037982"/>
    </source>
</evidence>
<feature type="region of interest" description="Disordered" evidence="6">
    <location>
        <begin position="224"/>
        <end position="277"/>
    </location>
</feature>
<evidence type="ECO:0000313" key="8">
    <source>
        <dbReference type="EMBL" id="KAL2914790.1"/>
    </source>
</evidence>
<protein>
    <submittedName>
        <fullName evidence="8">Serine/threonine-protein kinase iks1</fullName>
    </submittedName>
</protein>
<dbReference type="GO" id="GO:0016301">
    <property type="term" value="F:kinase activity"/>
    <property type="evidence" value="ECO:0007669"/>
    <property type="project" value="UniProtKB-KW"/>
</dbReference>
<dbReference type="PANTHER" id="PTHR11042">
    <property type="entry name" value="EUKARYOTIC TRANSLATION INITIATION FACTOR 2-ALPHA KINASE EIF2-ALPHA KINASE -RELATED"/>
    <property type="match status" value="1"/>
</dbReference>
<name>A0ABR4N5L3_9FUNG</name>
<dbReference type="Proteomes" id="UP001527925">
    <property type="component" value="Unassembled WGS sequence"/>
</dbReference>
<evidence type="ECO:0000256" key="3">
    <source>
        <dbReference type="ARBA" id="ARBA00022777"/>
    </source>
</evidence>
<dbReference type="CDD" id="cd00180">
    <property type="entry name" value="PKc"/>
    <property type="match status" value="1"/>
</dbReference>
<dbReference type="SUPFAM" id="SSF56112">
    <property type="entry name" value="Protein kinase-like (PK-like)"/>
    <property type="match status" value="1"/>
</dbReference>